<protein>
    <submittedName>
        <fullName evidence="2">Uncharacterized protein</fullName>
    </submittedName>
</protein>
<reference evidence="2 3" key="1">
    <citation type="submission" date="2023-03" db="EMBL/GenBank/DDBJ databases">
        <authorList>
            <person name="Uniacke-Lowe S."/>
            <person name="Ross P."/>
            <person name="Hill C."/>
        </authorList>
    </citation>
    <scope>NUCLEOTIDE SEQUENCE [LARGE SCALE GENOMIC DNA]</scope>
    <source>
        <strain evidence="2 3">APC 4016</strain>
    </source>
</reference>
<keyword evidence="3" id="KW-1185">Reference proteome</keyword>
<evidence type="ECO:0000313" key="3">
    <source>
        <dbReference type="Proteomes" id="UP001225873"/>
    </source>
</evidence>
<organism evidence="2 3">
    <name type="scientific">Planococcus notacanthi</name>
    <dbReference type="NCBI Taxonomy" id="3035188"/>
    <lineage>
        <taxon>Bacteria</taxon>
        <taxon>Bacillati</taxon>
        <taxon>Bacillota</taxon>
        <taxon>Bacilli</taxon>
        <taxon>Bacillales</taxon>
        <taxon>Caryophanaceae</taxon>
        <taxon>Planococcus</taxon>
    </lineage>
</organism>
<sequence length="90" mass="10463">MNSEKEYSLKYHMTGFSVAFSIILISYIDEYIYDFRTLIGAILAGVLAYILSSFFGKLSFLDKEISKRTNRILTALAIFLIFFSFYLFQL</sequence>
<name>A0ABT7ZLR1_9BACL</name>
<dbReference type="Proteomes" id="UP001225873">
    <property type="component" value="Unassembled WGS sequence"/>
</dbReference>
<evidence type="ECO:0000256" key="1">
    <source>
        <dbReference type="SAM" id="Phobius"/>
    </source>
</evidence>
<keyword evidence="1" id="KW-0472">Membrane</keyword>
<feature type="transmembrane region" description="Helical" evidence="1">
    <location>
        <begin position="38"/>
        <end position="60"/>
    </location>
</feature>
<proteinExistence type="predicted"/>
<feature type="transmembrane region" description="Helical" evidence="1">
    <location>
        <begin position="12"/>
        <end position="32"/>
    </location>
</feature>
<dbReference type="EMBL" id="JASDCQ010000003">
    <property type="protein sequence ID" value="MDN3428012.1"/>
    <property type="molecule type" value="Genomic_DNA"/>
</dbReference>
<dbReference type="RefSeq" id="WP_290215073.1">
    <property type="nucleotide sequence ID" value="NZ_JASDCQ010000003.1"/>
</dbReference>
<feature type="transmembrane region" description="Helical" evidence="1">
    <location>
        <begin position="72"/>
        <end position="89"/>
    </location>
</feature>
<comment type="caution">
    <text evidence="2">The sequence shown here is derived from an EMBL/GenBank/DDBJ whole genome shotgun (WGS) entry which is preliminary data.</text>
</comment>
<keyword evidence="1" id="KW-1133">Transmembrane helix</keyword>
<evidence type="ECO:0000313" key="2">
    <source>
        <dbReference type="EMBL" id="MDN3428012.1"/>
    </source>
</evidence>
<keyword evidence="1" id="KW-0812">Transmembrane</keyword>
<accession>A0ABT7ZLR1</accession>
<gene>
    <name evidence="2" type="ORF">QMA01_11965</name>
</gene>